<organism evidence="1">
    <name type="scientific">Cacopsylla melanoneura</name>
    <dbReference type="NCBI Taxonomy" id="428564"/>
    <lineage>
        <taxon>Eukaryota</taxon>
        <taxon>Metazoa</taxon>
        <taxon>Ecdysozoa</taxon>
        <taxon>Arthropoda</taxon>
        <taxon>Hexapoda</taxon>
        <taxon>Insecta</taxon>
        <taxon>Pterygota</taxon>
        <taxon>Neoptera</taxon>
        <taxon>Paraneoptera</taxon>
        <taxon>Hemiptera</taxon>
        <taxon>Sternorrhyncha</taxon>
        <taxon>Psylloidea</taxon>
        <taxon>Psyllidae</taxon>
        <taxon>Psyllinae</taxon>
        <taxon>Cacopsylla</taxon>
    </lineage>
</organism>
<dbReference type="EMBL" id="HBUF01184578">
    <property type="protein sequence ID" value="CAG6656304.1"/>
    <property type="molecule type" value="Transcribed_RNA"/>
</dbReference>
<dbReference type="AlphaFoldDB" id="A0A8D8RRQ9"/>
<name>A0A8D8RRQ9_9HEMI</name>
<evidence type="ECO:0000313" key="1">
    <source>
        <dbReference type="EMBL" id="CAG6656304.1"/>
    </source>
</evidence>
<proteinExistence type="predicted"/>
<accession>A0A8D8RRQ9</accession>
<reference evidence="1" key="1">
    <citation type="submission" date="2021-05" db="EMBL/GenBank/DDBJ databases">
        <authorList>
            <person name="Alioto T."/>
            <person name="Alioto T."/>
            <person name="Gomez Garrido J."/>
        </authorList>
    </citation>
    <scope>NUCLEOTIDE SEQUENCE</scope>
</reference>
<sequence length="104" mass="11885">MVLCGSRVILTDNKYPDCQQKTTKMTLIFSCELFGRDKRFSGNGEISIITRVQNKPRVRYTVTILYIFSHINENFAYDLTAEKCNVARGQFSENPACFGLNVSF</sequence>
<protein>
    <submittedName>
        <fullName evidence="1">Uncharacterized protein</fullName>
    </submittedName>
</protein>